<dbReference type="SUPFAM" id="SSF53901">
    <property type="entry name" value="Thiolase-like"/>
    <property type="match status" value="1"/>
</dbReference>
<keyword evidence="6" id="KW-1185">Reference proteome</keyword>
<dbReference type="InterPro" id="IPR016039">
    <property type="entry name" value="Thiolase-like"/>
</dbReference>
<dbReference type="InterPro" id="IPR000794">
    <property type="entry name" value="Beta-ketoacyl_synthase"/>
</dbReference>
<dbReference type="PANTHER" id="PTHR11712:SF347">
    <property type="entry name" value="BETA KETOACYL-ACYL CARRIER PROTEIN SYNTHASE"/>
    <property type="match status" value="1"/>
</dbReference>
<dbReference type="RefSeq" id="WP_323983462.1">
    <property type="nucleotide sequence ID" value="NZ_JAYKBW010000008.1"/>
</dbReference>
<dbReference type="InterPro" id="IPR014030">
    <property type="entry name" value="Ketoacyl_synth_N"/>
</dbReference>
<dbReference type="InterPro" id="IPR014031">
    <property type="entry name" value="Ketoacyl_synth_C"/>
</dbReference>
<dbReference type="SMART" id="SM00825">
    <property type="entry name" value="PKS_KS"/>
    <property type="match status" value="1"/>
</dbReference>
<organism evidence="5 6">
    <name type="scientific">Capnocytophaga gingivalis</name>
    <dbReference type="NCBI Taxonomy" id="1017"/>
    <lineage>
        <taxon>Bacteria</taxon>
        <taxon>Pseudomonadati</taxon>
        <taxon>Bacteroidota</taxon>
        <taxon>Flavobacteriia</taxon>
        <taxon>Flavobacteriales</taxon>
        <taxon>Flavobacteriaceae</taxon>
        <taxon>Capnocytophaga</taxon>
    </lineage>
</organism>
<proteinExistence type="inferred from homology"/>
<protein>
    <submittedName>
        <fullName evidence="5">Beta-ketoacyl synthase N-terminal-like domain-containing protein</fullName>
    </submittedName>
</protein>
<evidence type="ECO:0000256" key="2">
    <source>
        <dbReference type="ARBA" id="ARBA00022679"/>
    </source>
</evidence>
<gene>
    <name evidence="5" type="ORF">VJJ08_07965</name>
</gene>
<reference evidence="5 6" key="1">
    <citation type="submission" date="2023-12" db="EMBL/GenBank/DDBJ databases">
        <title>Genomic sequences of Capnocytophaga and Parvimonas strains.</title>
        <authorList>
            <person name="Watt R.M."/>
            <person name="Wang M."/>
            <person name="Yang T."/>
            <person name="Tong W.M."/>
        </authorList>
    </citation>
    <scope>NUCLEOTIDE SEQUENCE [LARGE SCALE GENOMIC DNA]</scope>
    <source>
        <strain evidence="5 6">CCUG 13096</strain>
    </source>
</reference>
<evidence type="ECO:0000256" key="3">
    <source>
        <dbReference type="RuleBase" id="RU003694"/>
    </source>
</evidence>
<dbReference type="Pfam" id="PF00109">
    <property type="entry name" value="ketoacyl-synt"/>
    <property type="match status" value="1"/>
</dbReference>
<keyword evidence="2 3" id="KW-0808">Transferase</keyword>
<evidence type="ECO:0000313" key="6">
    <source>
        <dbReference type="Proteomes" id="UP001311730"/>
    </source>
</evidence>
<comment type="similarity">
    <text evidence="1 3">Belongs to the thiolase-like superfamily. Beta-ketoacyl-ACP synthases family.</text>
</comment>
<comment type="caution">
    <text evidence="5">The sequence shown here is derived from an EMBL/GenBank/DDBJ whole genome shotgun (WGS) entry which is preliminary data.</text>
</comment>
<feature type="domain" description="Ketosynthase family 3 (KS3)" evidence="4">
    <location>
        <begin position="1"/>
        <end position="367"/>
    </location>
</feature>
<accession>A0ABU5ZCJ8</accession>
<dbReference type="InterPro" id="IPR020841">
    <property type="entry name" value="PKS_Beta-ketoAc_synthase_dom"/>
</dbReference>
<dbReference type="Gene3D" id="3.40.47.10">
    <property type="match status" value="2"/>
</dbReference>
<dbReference type="EMBL" id="JAYKBW010000008">
    <property type="protein sequence ID" value="MEB3075231.1"/>
    <property type="molecule type" value="Genomic_DNA"/>
</dbReference>
<name>A0ABU5ZCJ8_9FLAO</name>
<evidence type="ECO:0000259" key="4">
    <source>
        <dbReference type="PROSITE" id="PS52004"/>
    </source>
</evidence>
<dbReference type="Pfam" id="PF02801">
    <property type="entry name" value="Ketoacyl-synt_C"/>
    <property type="match status" value="1"/>
</dbReference>
<dbReference type="PANTHER" id="PTHR11712">
    <property type="entry name" value="POLYKETIDE SYNTHASE-RELATED"/>
    <property type="match status" value="1"/>
</dbReference>
<dbReference type="PROSITE" id="PS52004">
    <property type="entry name" value="KS3_2"/>
    <property type="match status" value="1"/>
</dbReference>
<sequence length="369" mass="39472">MSYIRSYNCVTPLGVTVQDHIDALLEGQSGIQYFSHFGHIPDVYLGKVSPDQLEACFPFVSTNMELTWLEKMLLLAVVPLLPMMQIGERTALVLSTTKGNISQLQAGGSLPYLTLIAKKIAKFLGITTEPIVVSNACVSGVVALSVADRLLQSDVYDNALVLAGDEISEFVISGFQSFQAMSSRPCRPYDKARDGITLGEATAAVFLTQDDFLAQAEILGSSSINDANHISAPSRTGEGLYLSITKALEEAGLTPSQIDFINAHGTGTLYNDEMEAIAFSRAGLQEVPLNSYKGYFGHTLGASGLLETVVSLALAQEGKLLRCEGFDALGVSQPLNIITHTQEATVKHLLKTASGFGGSNAAMVLRLMD</sequence>
<dbReference type="Proteomes" id="UP001311730">
    <property type="component" value="Unassembled WGS sequence"/>
</dbReference>
<evidence type="ECO:0000256" key="1">
    <source>
        <dbReference type="ARBA" id="ARBA00008467"/>
    </source>
</evidence>
<evidence type="ECO:0000313" key="5">
    <source>
        <dbReference type="EMBL" id="MEB3075231.1"/>
    </source>
</evidence>